<dbReference type="GO" id="GO:0017116">
    <property type="term" value="F:single-stranded DNA helicase activity"/>
    <property type="evidence" value="ECO:0007669"/>
    <property type="project" value="TreeGrafter"/>
</dbReference>
<dbReference type="EMBL" id="JAQQBR010001835">
    <property type="protein sequence ID" value="KAK0161008.1"/>
    <property type="molecule type" value="Genomic_DNA"/>
</dbReference>
<sequence>MNKRCFPFFNNAEEKLIKKIKIEEKMATNNELLTENYCNVISNLINKLRPINLKNYFGQNHIIGYNTVLGQLLEKKHIVSTILWGPPGCGKTSLANVIVSTIKEDVNFIKLSATSCGIQEVKDIVKQAVDENNKMNNNRRTILFMSEIHRFNKLQQDIFLPHIEAGTFILIGATRENPSFSLNSALLSRCRVYQLEKLSENDIKNILSTAVDFINEKKLNSASKFVINSDCIHWLSGMCDGNAKIALNTLELAVKSKINKKKNIMLQKLTINDMKINLEKAYDIVSDIKTDYNHELVSAMHKSIQSKQANAALYWLARLMATGEDPIYISKRLMRIASEDIGISDPDALDTAVHTMHGCQMVGMPECDVFLAQCVIYLCRAQ</sequence>
<evidence type="ECO:0000256" key="2">
    <source>
        <dbReference type="ARBA" id="ARBA00022705"/>
    </source>
</evidence>
<keyword evidence="3" id="KW-0547">Nucleotide-binding</keyword>
<dbReference type="GO" id="GO:0005634">
    <property type="term" value="C:nucleus"/>
    <property type="evidence" value="ECO:0007669"/>
    <property type="project" value="TreeGrafter"/>
</dbReference>
<keyword evidence="2" id="KW-0235">DNA replication</keyword>
<dbReference type="Pfam" id="PF16193">
    <property type="entry name" value="AAA_assoc_2"/>
    <property type="match status" value="1"/>
</dbReference>
<dbReference type="FunFam" id="1.20.272.10:FF:000001">
    <property type="entry name" value="Putative AAA family ATPase"/>
    <property type="match status" value="1"/>
</dbReference>
<dbReference type="Proteomes" id="UP001168972">
    <property type="component" value="Unassembled WGS sequence"/>
</dbReference>
<evidence type="ECO:0000256" key="4">
    <source>
        <dbReference type="ARBA" id="ARBA00022840"/>
    </source>
</evidence>
<dbReference type="InterPro" id="IPR003959">
    <property type="entry name" value="ATPase_AAA_core"/>
</dbReference>
<dbReference type="GO" id="GO:0005524">
    <property type="term" value="F:ATP binding"/>
    <property type="evidence" value="ECO:0007669"/>
    <property type="project" value="UniProtKB-KW"/>
</dbReference>
<dbReference type="Pfam" id="PF12002">
    <property type="entry name" value="MgsA_C"/>
    <property type="match status" value="1"/>
</dbReference>
<dbReference type="SUPFAM" id="SSF52540">
    <property type="entry name" value="P-loop containing nucleoside triphosphate hydrolases"/>
    <property type="match status" value="1"/>
</dbReference>
<dbReference type="InterPro" id="IPR027417">
    <property type="entry name" value="P-loop_NTPase"/>
</dbReference>
<dbReference type="Gene3D" id="3.40.50.300">
    <property type="entry name" value="P-loop containing nucleotide triphosphate hydrolases"/>
    <property type="match status" value="1"/>
</dbReference>
<dbReference type="Gene3D" id="1.20.272.10">
    <property type="match status" value="1"/>
</dbReference>
<dbReference type="InterPro" id="IPR003593">
    <property type="entry name" value="AAA+_ATPase"/>
</dbReference>
<organism evidence="6 7">
    <name type="scientific">Microctonus hyperodae</name>
    <name type="common">Parasitoid wasp</name>
    <dbReference type="NCBI Taxonomy" id="165561"/>
    <lineage>
        <taxon>Eukaryota</taxon>
        <taxon>Metazoa</taxon>
        <taxon>Ecdysozoa</taxon>
        <taxon>Arthropoda</taxon>
        <taxon>Hexapoda</taxon>
        <taxon>Insecta</taxon>
        <taxon>Pterygota</taxon>
        <taxon>Neoptera</taxon>
        <taxon>Endopterygota</taxon>
        <taxon>Hymenoptera</taxon>
        <taxon>Apocrita</taxon>
        <taxon>Ichneumonoidea</taxon>
        <taxon>Braconidae</taxon>
        <taxon>Euphorinae</taxon>
        <taxon>Microctonus</taxon>
    </lineage>
</organism>
<reference evidence="6" key="2">
    <citation type="submission" date="2023-03" db="EMBL/GenBank/DDBJ databases">
        <authorList>
            <person name="Inwood S.N."/>
            <person name="Skelly J.G."/>
            <person name="Guhlin J."/>
            <person name="Harrop T.W.R."/>
            <person name="Goldson S.G."/>
            <person name="Dearden P.K."/>
        </authorList>
    </citation>
    <scope>NUCLEOTIDE SEQUENCE</scope>
    <source>
        <strain evidence="6">Lincoln</strain>
        <tissue evidence="6">Whole body</tissue>
    </source>
</reference>
<evidence type="ECO:0000313" key="7">
    <source>
        <dbReference type="Proteomes" id="UP001168972"/>
    </source>
</evidence>
<dbReference type="SUPFAM" id="SSF48019">
    <property type="entry name" value="post-AAA+ oligomerization domain-like"/>
    <property type="match status" value="1"/>
</dbReference>
<dbReference type="GO" id="GO:0000731">
    <property type="term" value="P:DNA synthesis involved in DNA repair"/>
    <property type="evidence" value="ECO:0007669"/>
    <property type="project" value="TreeGrafter"/>
</dbReference>
<evidence type="ECO:0000259" key="5">
    <source>
        <dbReference type="SMART" id="SM00382"/>
    </source>
</evidence>
<gene>
    <name evidence="6" type="ORF">PV327_009528</name>
</gene>
<name>A0AA39F1N6_MICHY</name>
<dbReference type="SMART" id="SM00382">
    <property type="entry name" value="AAA"/>
    <property type="match status" value="1"/>
</dbReference>
<dbReference type="CDD" id="cd00009">
    <property type="entry name" value="AAA"/>
    <property type="match status" value="1"/>
</dbReference>
<dbReference type="PANTHER" id="PTHR13779">
    <property type="entry name" value="WERNER HELICASE-INTERACTING PROTEIN 1 FAMILY MEMBER"/>
    <property type="match status" value="1"/>
</dbReference>
<dbReference type="PANTHER" id="PTHR13779:SF7">
    <property type="entry name" value="ATPASE WRNIP1"/>
    <property type="match status" value="1"/>
</dbReference>
<feature type="domain" description="AAA+ ATPase" evidence="5">
    <location>
        <begin position="77"/>
        <end position="198"/>
    </location>
</feature>
<evidence type="ECO:0000313" key="6">
    <source>
        <dbReference type="EMBL" id="KAK0161008.1"/>
    </source>
</evidence>
<dbReference type="InterPro" id="IPR008921">
    <property type="entry name" value="DNA_pol3_clamp-load_cplx_C"/>
</dbReference>
<dbReference type="CDD" id="cd18139">
    <property type="entry name" value="HLD_clamp_RarA"/>
    <property type="match status" value="1"/>
</dbReference>
<dbReference type="GO" id="GO:0006261">
    <property type="term" value="P:DNA-templated DNA replication"/>
    <property type="evidence" value="ECO:0007669"/>
    <property type="project" value="TreeGrafter"/>
</dbReference>
<comment type="similarity">
    <text evidence="1">Belongs to the AAA ATPase family. RarA/MGS1/WRNIP1 subfamily.</text>
</comment>
<reference evidence="6" key="1">
    <citation type="journal article" date="2023" name="bioRxiv">
        <title>Scaffold-level genome assemblies of two parasitoid biocontrol wasps reveal the parthenogenesis mechanism and an associated novel virus.</title>
        <authorList>
            <person name="Inwood S."/>
            <person name="Skelly J."/>
            <person name="Guhlin J."/>
            <person name="Harrop T."/>
            <person name="Goldson S."/>
            <person name="Dearden P."/>
        </authorList>
    </citation>
    <scope>NUCLEOTIDE SEQUENCE</scope>
    <source>
        <strain evidence="6">Lincoln</strain>
        <tissue evidence="6">Whole body</tissue>
    </source>
</reference>
<dbReference type="Gene3D" id="1.10.8.60">
    <property type="match status" value="1"/>
</dbReference>
<dbReference type="AlphaFoldDB" id="A0AA39F1N6"/>
<dbReference type="InterPro" id="IPR021886">
    <property type="entry name" value="MgsA_C"/>
</dbReference>
<dbReference type="Pfam" id="PF00004">
    <property type="entry name" value="AAA"/>
    <property type="match status" value="1"/>
</dbReference>
<keyword evidence="7" id="KW-1185">Reference proteome</keyword>
<dbReference type="FunFam" id="3.40.50.300:FF:000137">
    <property type="entry name" value="Replication-associated recombination protein A"/>
    <property type="match status" value="1"/>
</dbReference>
<dbReference type="GO" id="GO:0003677">
    <property type="term" value="F:DNA binding"/>
    <property type="evidence" value="ECO:0007669"/>
    <property type="project" value="InterPro"/>
</dbReference>
<dbReference type="GO" id="GO:0008047">
    <property type="term" value="F:enzyme activator activity"/>
    <property type="evidence" value="ECO:0007669"/>
    <property type="project" value="TreeGrafter"/>
</dbReference>
<dbReference type="InterPro" id="IPR051314">
    <property type="entry name" value="AAA_ATPase_RarA/MGS1/WRNIP1"/>
</dbReference>
<dbReference type="GO" id="GO:0016887">
    <property type="term" value="F:ATP hydrolysis activity"/>
    <property type="evidence" value="ECO:0007669"/>
    <property type="project" value="InterPro"/>
</dbReference>
<evidence type="ECO:0000256" key="3">
    <source>
        <dbReference type="ARBA" id="ARBA00022741"/>
    </source>
</evidence>
<dbReference type="InterPro" id="IPR032423">
    <property type="entry name" value="AAA_assoc_2"/>
</dbReference>
<protein>
    <recommendedName>
        <fullName evidence="5">AAA+ ATPase domain-containing protein</fullName>
    </recommendedName>
</protein>
<proteinExistence type="inferred from homology"/>
<comment type="caution">
    <text evidence="6">The sequence shown here is derived from an EMBL/GenBank/DDBJ whole genome shotgun (WGS) entry which is preliminary data.</text>
</comment>
<keyword evidence="4" id="KW-0067">ATP-binding</keyword>
<evidence type="ECO:0000256" key="1">
    <source>
        <dbReference type="ARBA" id="ARBA00008959"/>
    </source>
</evidence>
<accession>A0AA39F1N6</accession>